<proteinExistence type="predicted"/>
<evidence type="ECO:0008006" key="2">
    <source>
        <dbReference type="Google" id="ProtNLM"/>
    </source>
</evidence>
<comment type="caution">
    <text evidence="1">The sequence shown here is derived from an EMBL/GenBank/DDBJ whole genome shotgun (WGS) entry which is preliminary data.</text>
</comment>
<dbReference type="AlphaFoldDB" id="A0A6B1FZV1"/>
<organism evidence="1">
    <name type="scientific">Caldilineaceae bacterium SB0675_bin_29</name>
    <dbReference type="NCBI Taxonomy" id="2605266"/>
    <lineage>
        <taxon>Bacteria</taxon>
        <taxon>Bacillati</taxon>
        <taxon>Chloroflexota</taxon>
        <taxon>Caldilineae</taxon>
        <taxon>Caldilineales</taxon>
        <taxon>Caldilineaceae</taxon>
    </lineage>
</organism>
<dbReference type="EMBL" id="VYDA01000099">
    <property type="protein sequence ID" value="MYH60706.1"/>
    <property type="molecule type" value="Genomic_DNA"/>
</dbReference>
<reference evidence="1" key="1">
    <citation type="submission" date="2019-09" db="EMBL/GenBank/DDBJ databases">
        <title>Characterisation of the sponge microbiome using genome-centric metagenomics.</title>
        <authorList>
            <person name="Engelberts J.P."/>
            <person name="Robbins S.J."/>
            <person name="De Goeij J.M."/>
            <person name="Aranda M."/>
            <person name="Bell S.C."/>
            <person name="Webster N.S."/>
        </authorList>
    </citation>
    <scope>NUCLEOTIDE SEQUENCE</scope>
    <source>
        <strain evidence="1">SB0675_bin_29</strain>
    </source>
</reference>
<protein>
    <recommendedName>
        <fullName evidence="2">MarR family transcriptional regulator</fullName>
    </recommendedName>
</protein>
<gene>
    <name evidence="1" type="ORF">F4148_02715</name>
</gene>
<dbReference type="SUPFAM" id="SSF46785">
    <property type="entry name" value="Winged helix' DNA-binding domain"/>
    <property type="match status" value="1"/>
</dbReference>
<evidence type="ECO:0000313" key="1">
    <source>
        <dbReference type="EMBL" id="MYH60706.1"/>
    </source>
</evidence>
<accession>A0A6B1FZV1</accession>
<name>A0A6B1FZV1_9CHLR</name>
<sequence length="81" mass="9259">MDVDPGLIFKILSHIRQHGGRRETGLHYEDIPGDYTYAQVDHHVKRCAEQGLIIRRGALSRSWIIVSLTQKGWDCLGDEET</sequence>
<dbReference type="InterPro" id="IPR036390">
    <property type="entry name" value="WH_DNA-bd_sf"/>
</dbReference>